<reference evidence="3" key="1">
    <citation type="submission" date="2019-12" db="EMBL/GenBank/DDBJ databases">
        <title>Genome sequencing and annotation of Brassica cretica.</title>
        <authorList>
            <person name="Studholme D.J."/>
            <person name="Sarris P.F."/>
        </authorList>
    </citation>
    <scope>NUCLEOTIDE SEQUENCE</scope>
    <source>
        <strain evidence="2">PFS-001/15</strain>
        <strain evidence="3">PFS-102/07</strain>
        <tissue evidence="3">Leaf</tissue>
    </source>
</reference>
<sequence length="94" mass="10290">MSEKGNPWFSPERASGLIPPPVTAGSTPLLPPPDPPYSRIKSYIVLKACPQSSPRSIRVPGRESDQARPHVSSNHPRIQQVLLSAADPSHVREY</sequence>
<dbReference type="EMBL" id="QGKW02001911">
    <property type="protein sequence ID" value="KAF2568098.1"/>
    <property type="molecule type" value="Genomic_DNA"/>
</dbReference>
<feature type="region of interest" description="Disordered" evidence="1">
    <location>
        <begin position="50"/>
        <end position="94"/>
    </location>
</feature>
<dbReference type="Proteomes" id="UP000712281">
    <property type="component" value="Unassembled WGS sequence"/>
</dbReference>
<protein>
    <submittedName>
        <fullName evidence="3">Uncharacterized protein</fullName>
    </submittedName>
</protein>
<gene>
    <name evidence="2" type="ORF">F2Q68_00026196</name>
    <name evidence="3" type="ORF">F2Q70_00026623</name>
</gene>
<evidence type="ECO:0000256" key="1">
    <source>
        <dbReference type="SAM" id="MobiDB-lite"/>
    </source>
</evidence>
<accession>A0A8S9L8M5</accession>
<organism evidence="3">
    <name type="scientific">Brassica cretica</name>
    <name type="common">Mustard</name>
    <dbReference type="NCBI Taxonomy" id="69181"/>
    <lineage>
        <taxon>Eukaryota</taxon>
        <taxon>Viridiplantae</taxon>
        <taxon>Streptophyta</taxon>
        <taxon>Embryophyta</taxon>
        <taxon>Tracheophyta</taxon>
        <taxon>Spermatophyta</taxon>
        <taxon>Magnoliopsida</taxon>
        <taxon>eudicotyledons</taxon>
        <taxon>Gunneridae</taxon>
        <taxon>Pentapetalae</taxon>
        <taxon>rosids</taxon>
        <taxon>malvids</taxon>
        <taxon>Brassicales</taxon>
        <taxon>Brassicaceae</taxon>
        <taxon>Brassiceae</taxon>
        <taxon>Brassica</taxon>
    </lineage>
</organism>
<proteinExistence type="predicted"/>
<name>A0A8S9L8M5_BRACR</name>
<comment type="caution">
    <text evidence="3">The sequence shown here is derived from an EMBL/GenBank/DDBJ whole genome shotgun (WGS) entry which is preliminary data.</text>
</comment>
<dbReference type="EMBL" id="QGKY02000094">
    <property type="protein sequence ID" value="KAF2603704.1"/>
    <property type="molecule type" value="Genomic_DNA"/>
</dbReference>
<feature type="region of interest" description="Disordered" evidence="1">
    <location>
        <begin position="1"/>
        <end position="35"/>
    </location>
</feature>
<evidence type="ECO:0000313" key="2">
    <source>
        <dbReference type="EMBL" id="KAF2568098.1"/>
    </source>
</evidence>
<dbReference type="AlphaFoldDB" id="A0A8S9L8M5"/>
<evidence type="ECO:0000313" key="3">
    <source>
        <dbReference type="EMBL" id="KAF2603704.1"/>
    </source>
</evidence>